<feature type="non-terminal residue" evidence="1">
    <location>
        <position position="99"/>
    </location>
</feature>
<accession>X1T0S6</accession>
<comment type="caution">
    <text evidence="1">The sequence shown here is derived from an EMBL/GenBank/DDBJ whole genome shotgun (WGS) entry which is preliminary data.</text>
</comment>
<reference evidence="1" key="1">
    <citation type="journal article" date="2014" name="Front. Microbiol.">
        <title>High frequency of phylogenetically diverse reductive dehalogenase-homologous genes in deep subseafloor sedimentary metagenomes.</title>
        <authorList>
            <person name="Kawai M."/>
            <person name="Futagami T."/>
            <person name="Toyoda A."/>
            <person name="Takaki Y."/>
            <person name="Nishi S."/>
            <person name="Hori S."/>
            <person name="Arai W."/>
            <person name="Tsubouchi T."/>
            <person name="Morono Y."/>
            <person name="Uchiyama I."/>
            <person name="Ito T."/>
            <person name="Fujiyama A."/>
            <person name="Inagaki F."/>
            <person name="Takami H."/>
        </authorList>
    </citation>
    <scope>NUCLEOTIDE SEQUENCE</scope>
    <source>
        <strain evidence="1">Expedition CK06-06</strain>
    </source>
</reference>
<name>X1T0S6_9ZZZZ</name>
<sequence length="99" mass="11257">MKRELIRSESIRLIVAILFVSSIGMLVTCTQSDEPNYDDAFICEDWEDTPPHEDWPCKDLRDGSEQDCTPDPGDRCCSEWHGWDPCCYGNINGNSQIVS</sequence>
<dbReference type="AlphaFoldDB" id="X1T0S6"/>
<organism evidence="1">
    <name type="scientific">marine sediment metagenome</name>
    <dbReference type="NCBI Taxonomy" id="412755"/>
    <lineage>
        <taxon>unclassified sequences</taxon>
        <taxon>metagenomes</taxon>
        <taxon>ecological metagenomes</taxon>
    </lineage>
</organism>
<protein>
    <submittedName>
        <fullName evidence="1">Uncharacterized protein</fullName>
    </submittedName>
</protein>
<evidence type="ECO:0000313" key="1">
    <source>
        <dbReference type="EMBL" id="GAI81215.1"/>
    </source>
</evidence>
<proteinExistence type="predicted"/>
<dbReference type="EMBL" id="BARW01008168">
    <property type="protein sequence ID" value="GAI81215.1"/>
    <property type="molecule type" value="Genomic_DNA"/>
</dbReference>
<gene>
    <name evidence="1" type="ORF">S12H4_16825</name>
</gene>